<feature type="transmembrane region" description="Helical" evidence="8">
    <location>
        <begin position="6"/>
        <end position="22"/>
    </location>
</feature>
<dbReference type="PANTHER" id="PTHR31595">
    <property type="entry name" value="LONG-CHAIN-ALCOHOL O-FATTY-ACYLTRANSFERASE 3-RELATED"/>
    <property type="match status" value="1"/>
</dbReference>
<comment type="similarity">
    <text evidence="3">Belongs to the wax synthase family.</text>
</comment>
<feature type="domain" description="Wax synthase" evidence="9">
    <location>
        <begin position="239"/>
        <end position="326"/>
    </location>
</feature>
<evidence type="ECO:0000256" key="5">
    <source>
        <dbReference type="ARBA" id="ARBA00022692"/>
    </source>
</evidence>
<sequence length="426" mass="47010">MHPIVYLFAEIAITVFVIGFTPPNSLFRLVGLLAVAFCVFQCIPLCMPYMIRTPWAALVGGYSVTYAYHYLDVALLSRWSFEQGAPVSGLTKPSTDVKGSQAISAPSGRNPIIQQLLFGLKITFSWRFIDTPYQIKNVPPVIAKNRKDFLLRTFVTIAISYVVLDIISSSNDSAIASKFLGLDKVPFLTRLNQISAEELVIRAFTVLAAGIGLNCVQGGIYHVFALLAVSSGISEPSEWPPFYGSVRAAYSLRAFWNIFWHQTNARKFSSISHYTVHNVLMLPRGTTIARYLRVVAAFMSSGIMHLLDDLSSGVSVHDSGAMRFFVAQALGMIIEDSITRVYGSLPKRAKLSRLLERVVGFIWVALFLTWSVPAYMYPMMWRGNLGLNDSTIPFSFFGSNAERLQALACLAAAGLVSLSGIRLMGV</sequence>
<dbReference type="GO" id="GO:0008374">
    <property type="term" value="F:O-acyltransferase activity"/>
    <property type="evidence" value="ECO:0007669"/>
    <property type="project" value="InterPro"/>
</dbReference>
<keyword evidence="6 8" id="KW-1133">Transmembrane helix</keyword>
<dbReference type="OrthoDB" id="1077582at2759"/>
<dbReference type="Pfam" id="PF13813">
    <property type="entry name" value="MBOAT_2"/>
    <property type="match status" value="1"/>
</dbReference>
<evidence type="ECO:0000256" key="3">
    <source>
        <dbReference type="ARBA" id="ARBA00007282"/>
    </source>
</evidence>
<dbReference type="InterPro" id="IPR044851">
    <property type="entry name" value="Wax_synthase"/>
</dbReference>
<name>A0A6A6R4I8_9PEZI</name>
<evidence type="ECO:0000256" key="7">
    <source>
        <dbReference type="ARBA" id="ARBA00023136"/>
    </source>
</evidence>
<keyword evidence="11" id="KW-1185">Reference proteome</keyword>
<evidence type="ECO:0000256" key="1">
    <source>
        <dbReference type="ARBA" id="ARBA00004141"/>
    </source>
</evidence>
<accession>A0A6A6R4I8</accession>
<proteinExistence type="inferred from homology"/>
<feature type="transmembrane region" description="Helical" evidence="8">
    <location>
        <begin position="404"/>
        <end position="424"/>
    </location>
</feature>
<dbReference type="GO" id="GO:0016020">
    <property type="term" value="C:membrane"/>
    <property type="evidence" value="ECO:0007669"/>
    <property type="project" value="UniProtKB-SubCell"/>
</dbReference>
<keyword evidence="7 8" id="KW-0472">Membrane</keyword>
<dbReference type="AlphaFoldDB" id="A0A6A6R4I8"/>
<evidence type="ECO:0000256" key="4">
    <source>
        <dbReference type="ARBA" id="ARBA00022679"/>
    </source>
</evidence>
<dbReference type="InterPro" id="IPR032805">
    <property type="entry name" value="Wax_synthase_dom"/>
</dbReference>
<feature type="transmembrane region" description="Helical" evidence="8">
    <location>
        <begin position="29"/>
        <end position="51"/>
    </location>
</feature>
<keyword evidence="4" id="KW-0808">Transferase</keyword>
<evidence type="ECO:0000256" key="8">
    <source>
        <dbReference type="SAM" id="Phobius"/>
    </source>
</evidence>
<dbReference type="GO" id="GO:0006629">
    <property type="term" value="P:lipid metabolic process"/>
    <property type="evidence" value="ECO:0007669"/>
    <property type="project" value="InterPro"/>
</dbReference>
<reference evidence="10" key="1">
    <citation type="journal article" date="2020" name="Stud. Mycol.">
        <title>101 Dothideomycetes genomes: a test case for predicting lifestyles and emergence of pathogens.</title>
        <authorList>
            <person name="Haridas S."/>
            <person name="Albert R."/>
            <person name="Binder M."/>
            <person name="Bloem J."/>
            <person name="Labutti K."/>
            <person name="Salamov A."/>
            <person name="Andreopoulos B."/>
            <person name="Baker S."/>
            <person name="Barry K."/>
            <person name="Bills G."/>
            <person name="Bluhm B."/>
            <person name="Cannon C."/>
            <person name="Castanera R."/>
            <person name="Culley D."/>
            <person name="Daum C."/>
            <person name="Ezra D."/>
            <person name="Gonzalez J."/>
            <person name="Henrissat B."/>
            <person name="Kuo A."/>
            <person name="Liang C."/>
            <person name="Lipzen A."/>
            <person name="Lutzoni F."/>
            <person name="Magnuson J."/>
            <person name="Mondo S."/>
            <person name="Nolan M."/>
            <person name="Ohm R."/>
            <person name="Pangilinan J."/>
            <person name="Park H.-J."/>
            <person name="Ramirez L."/>
            <person name="Alfaro M."/>
            <person name="Sun H."/>
            <person name="Tritt A."/>
            <person name="Yoshinaga Y."/>
            <person name="Zwiers L.-H."/>
            <person name="Turgeon B."/>
            <person name="Goodwin S."/>
            <person name="Spatafora J."/>
            <person name="Crous P."/>
            <person name="Grigoriev I."/>
        </authorList>
    </citation>
    <scope>NUCLEOTIDE SEQUENCE</scope>
    <source>
        <strain evidence="10">CBS 269.34</strain>
    </source>
</reference>
<evidence type="ECO:0000256" key="2">
    <source>
        <dbReference type="ARBA" id="ARBA00005179"/>
    </source>
</evidence>
<evidence type="ECO:0000313" key="11">
    <source>
        <dbReference type="Proteomes" id="UP000799750"/>
    </source>
</evidence>
<dbReference type="Proteomes" id="UP000799750">
    <property type="component" value="Unassembled WGS sequence"/>
</dbReference>
<protein>
    <recommendedName>
        <fullName evidence="9">Wax synthase domain-containing protein</fullName>
    </recommendedName>
</protein>
<dbReference type="EMBL" id="MU004184">
    <property type="protein sequence ID" value="KAF2499668.1"/>
    <property type="molecule type" value="Genomic_DNA"/>
</dbReference>
<gene>
    <name evidence="10" type="ORF">BU16DRAFT_279495</name>
</gene>
<comment type="pathway">
    <text evidence="2">Secondary metabolite biosynthesis.</text>
</comment>
<evidence type="ECO:0000259" key="9">
    <source>
        <dbReference type="Pfam" id="PF13813"/>
    </source>
</evidence>
<comment type="subcellular location">
    <subcellularLocation>
        <location evidence="1">Membrane</location>
        <topology evidence="1">Multi-pass membrane protein</topology>
    </subcellularLocation>
</comment>
<organism evidence="10 11">
    <name type="scientific">Lophium mytilinum</name>
    <dbReference type="NCBI Taxonomy" id="390894"/>
    <lineage>
        <taxon>Eukaryota</taxon>
        <taxon>Fungi</taxon>
        <taxon>Dikarya</taxon>
        <taxon>Ascomycota</taxon>
        <taxon>Pezizomycotina</taxon>
        <taxon>Dothideomycetes</taxon>
        <taxon>Pleosporomycetidae</taxon>
        <taxon>Mytilinidiales</taxon>
        <taxon>Mytilinidiaceae</taxon>
        <taxon>Lophium</taxon>
    </lineage>
</organism>
<feature type="transmembrane region" description="Helical" evidence="8">
    <location>
        <begin position="358"/>
        <end position="377"/>
    </location>
</feature>
<evidence type="ECO:0000313" key="10">
    <source>
        <dbReference type="EMBL" id="KAF2499668.1"/>
    </source>
</evidence>
<dbReference type="PANTHER" id="PTHR31595:SF57">
    <property type="entry name" value="OS04G0481900 PROTEIN"/>
    <property type="match status" value="1"/>
</dbReference>
<keyword evidence="5 8" id="KW-0812">Transmembrane</keyword>
<evidence type="ECO:0000256" key="6">
    <source>
        <dbReference type="ARBA" id="ARBA00022989"/>
    </source>
</evidence>